<dbReference type="GO" id="GO:0000976">
    <property type="term" value="F:transcription cis-regulatory region binding"/>
    <property type="evidence" value="ECO:0007669"/>
    <property type="project" value="UniProtKB-ARBA"/>
</dbReference>
<evidence type="ECO:0000313" key="2">
    <source>
        <dbReference type="EnsemblPlants" id="Solyc09g020000.3.1"/>
    </source>
</evidence>
<dbReference type="InterPro" id="IPR022228">
    <property type="entry name" value="DUF3755"/>
</dbReference>
<dbReference type="OMA" id="FASFQIH"/>
<feature type="compositionally biased region" description="Low complexity" evidence="1">
    <location>
        <begin position="1"/>
        <end position="16"/>
    </location>
</feature>
<protein>
    <recommendedName>
        <fullName evidence="4">Myb-like domain-containing protein</fullName>
    </recommendedName>
</protein>
<dbReference type="Gramene" id="Solyc09g020000.3.1">
    <property type="protein sequence ID" value="Solyc09g020000.3.1"/>
    <property type="gene ID" value="Solyc09g020000.3"/>
</dbReference>
<dbReference type="AlphaFoldDB" id="A0A3Q7IWE8"/>
<evidence type="ECO:0000256" key="1">
    <source>
        <dbReference type="SAM" id="MobiDB-lite"/>
    </source>
</evidence>
<name>A0A3Q7IWE8_SOLLC</name>
<evidence type="ECO:0000313" key="3">
    <source>
        <dbReference type="Proteomes" id="UP000004994"/>
    </source>
</evidence>
<dbReference type="PaxDb" id="4081-Solyc09g020000.2.1"/>
<organism evidence="2">
    <name type="scientific">Solanum lycopersicum</name>
    <name type="common">Tomato</name>
    <name type="synonym">Lycopersicon esculentum</name>
    <dbReference type="NCBI Taxonomy" id="4081"/>
    <lineage>
        <taxon>Eukaryota</taxon>
        <taxon>Viridiplantae</taxon>
        <taxon>Streptophyta</taxon>
        <taxon>Embryophyta</taxon>
        <taxon>Tracheophyta</taxon>
        <taxon>Spermatophyta</taxon>
        <taxon>Magnoliopsida</taxon>
        <taxon>eudicotyledons</taxon>
        <taxon>Gunneridae</taxon>
        <taxon>Pentapetalae</taxon>
        <taxon>asterids</taxon>
        <taxon>lamiids</taxon>
        <taxon>Solanales</taxon>
        <taxon>Solanaceae</taxon>
        <taxon>Solanoideae</taxon>
        <taxon>Solaneae</taxon>
        <taxon>Solanum</taxon>
        <taxon>Solanum subgen. Lycopersicon</taxon>
    </lineage>
</organism>
<dbReference type="InterPro" id="IPR001005">
    <property type="entry name" value="SANT/Myb"/>
</dbReference>
<feature type="region of interest" description="Disordered" evidence="1">
    <location>
        <begin position="1"/>
        <end position="36"/>
    </location>
</feature>
<dbReference type="EnsemblPlants" id="Solyc09g020000.3.1">
    <property type="protein sequence ID" value="Solyc09g020000.3.1"/>
    <property type="gene ID" value="Solyc09g020000.3"/>
</dbReference>
<dbReference type="PANTHER" id="PTHR14000">
    <property type="entry name" value="FINGER CCCH DOMAIN PROTEIN, PUTATIVE (DUF3755)-RELATED"/>
    <property type="match status" value="1"/>
</dbReference>
<proteinExistence type="predicted"/>
<dbReference type="Gene3D" id="1.10.10.60">
    <property type="entry name" value="Homeodomain-like"/>
    <property type="match status" value="1"/>
</dbReference>
<dbReference type="PANTHER" id="PTHR14000:SF1">
    <property type="entry name" value="HISTONE H2A DEUBIQUITINASE (DUF3755)"/>
    <property type="match status" value="1"/>
</dbReference>
<dbReference type="InterPro" id="IPR009057">
    <property type="entry name" value="Homeodomain-like_sf"/>
</dbReference>
<accession>A0A3Q7IWE8</accession>
<reference evidence="2" key="2">
    <citation type="submission" date="2019-01" db="UniProtKB">
        <authorList>
            <consortium name="EnsemblPlants"/>
        </authorList>
    </citation>
    <scope>IDENTIFICATION</scope>
    <source>
        <strain evidence="2">cv. Heinz 1706</strain>
    </source>
</reference>
<feature type="compositionally biased region" description="Basic and acidic residues" evidence="1">
    <location>
        <begin position="153"/>
        <end position="176"/>
    </location>
</feature>
<keyword evidence="3" id="KW-1185">Reference proteome</keyword>
<reference evidence="2" key="1">
    <citation type="journal article" date="2012" name="Nature">
        <title>The tomato genome sequence provides insights into fleshy fruit evolution.</title>
        <authorList>
            <consortium name="Tomato Genome Consortium"/>
        </authorList>
    </citation>
    <scope>NUCLEOTIDE SEQUENCE [LARGE SCALE GENOMIC DNA]</scope>
    <source>
        <strain evidence="2">cv. Heinz 1706</strain>
    </source>
</reference>
<dbReference type="GO" id="GO:0010597">
    <property type="term" value="P:green leaf volatile biosynthetic process"/>
    <property type="evidence" value="ECO:0007669"/>
    <property type="project" value="UniProtKB-ARBA"/>
</dbReference>
<evidence type="ECO:0008006" key="4">
    <source>
        <dbReference type="Google" id="ProtNLM"/>
    </source>
</evidence>
<dbReference type="FunCoup" id="A0A3Q7IWE8">
    <property type="interactions" value="1612"/>
</dbReference>
<sequence>MAASANPPAAGNNSGQEGTGNGNGATTNGLSVPENSVVGPTQAALRHNPGLSVDWTPDEQSLLEELLAKYATESNISRYAKIAMQLKDKTVRDVALRCRWMSLVFLLILFKTTSRRWAKFKNNIGKKTKVEDTFGQLSNYIWNPVKRNMCIKKEIGKRRKDDHNSRKNKDKKEKVTDSMPKSSHVANRANGPPYAQSVMSMDSDDGISYKAIGGTTGQLLEQNAQALDQISANFTVFKIQENINLFTQARNNIFTILNDLNDMPEIMKQMPPLPVKLNDELASLILPPRPPLPNKS</sequence>
<feature type="region of interest" description="Disordered" evidence="1">
    <location>
        <begin position="153"/>
        <end position="190"/>
    </location>
</feature>
<dbReference type="SUPFAM" id="SSF46689">
    <property type="entry name" value="Homeodomain-like"/>
    <property type="match status" value="1"/>
</dbReference>
<dbReference type="CDD" id="cd00167">
    <property type="entry name" value="SANT"/>
    <property type="match status" value="1"/>
</dbReference>
<dbReference type="Pfam" id="PF12579">
    <property type="entry name" value="DUF3755"/>
    <property type="match status" value="1"/>
</dbReference>
<dbReference type="Proteomes" id="UP000004994">
    <property type="component" value="Chromosome 9"/>
</dbReference>
<dbReference type="InParanoid" id="A0A3Q7IWE8"/>